<reference evidence="2 3" key="1">
    <citation type="submission" date="2024-06" db="EMBL/GenBank/DDBJ databases">
        <title>Novosphingobium rhizovicinus M1R2S20.</title>
        <authorList>
            <person name="Sun J.-Q."/>
        </authorList>
    </citation>
    <scope>NUCLEOTIDE SEQUENCE [LARGE SCALE GENOMIC DNA]</scope>
    <source>
        <strain evidence="2 3">M1R2S20</strain>
    </source>
</reference>
<evidence type="ECO:0000313" key="2">
    <source>
        <dbReference type="EMBL" id="MEW9856809.1"/>
    </source>
</evidence>
<dbReference type="Proteomes" id="UP001556118">
    <property type="component" value="Unassembled WGS sequence"/>
</dbReference>
<feature type="transmembrane region" description="Helical" evidence="1">
    <location>
        <begin position="17"/>
        <end position="40"/>
    </location>
</feature>
<feature type="transmembrane region" description="Helical" evidence="1">
    <location>
        <begin position="121"/>
        <end position="140"/>
    </location>
</feature>
<keyword evidence="3" id="KW-1185">Reference proteome</keyword>
<comment type="caution">
    <text evidence="2">The sequence shown here is derived from an EMBL/GenBank/DDBJ whole genome shotgun (WGS) entry which is preliminary data.</text>
</comment>
<evidence type="ECO:0008006" key="4">
    <source>
        <dbReference type="Google" id="ProtNLM"/>
    </source>
</evidence>
<accession>A0ABV3RHV7</accession>
<dbReference type="RefSeq" id="WP_367775287.1">
    <property type="nucleotide sequence ID" value="NZ_JBFNXR010000054.1"/>
</dbReference>
<feature type="transmembrane region" description="Helical" evidence="1">
    <location>
        <begin position="90"/>
        <end position="109"/>
    </location>
</feature>
<dbReference type="EMBL" id="JBFNXR010000054">
    <property type="protein sequence ID" value="MEW9856809.1"/>
    <property type="molecule type" value="Genomic_DNA"/>
</dbReference>
<gene>
    <name evidence="2" type="ORF">ABUH87_16920</name>
</gene>
<evidence type="ECO:0000313" key="3">
    <source>
        <dbReference type="Proteomes" id="UP001556118"/>
    </source>
</evidence>
<keyword evidence="1" id="KW-0812">Transmembrane</keyword>
<protein>
    <recommendedName>
        <fullName evidence="4">Membrane protein YphA (DoxX/SURF4 family)</fullName>
    </recommendedName>
</protein>
<keyword evidence="1" id="KW-1133">Transmembrane helix</keyword>
<organism evidence="2 3">
    <name type="scientific">Novosphingobium rhizovicinum</name>
    <dbReference type="NCBI Taxonomy" id="3228928"/>
    <lineage>
        <taxon>Bacteria</taxon>
        <taxon>Pseudomonadati</taxon>
        <taxon>Pseudomonadota</taxon>
        <taxon>Alphaproteobacteria</taxon>
        <taxon>Sphingomonadales</taxon>
        <taxon>Sphingomonadaceae</taxon>
        <taxon>Novosphingobium</taxon>
    </lineage>
</organism>
<name>A0ABV3RHV7_9SPHN</name>
<sequence>METTADRSAIRKAPAHLWVVGTLATLWNGFACLDYVLTNLRHPAYIAQLPPEMIDYIDAFPAWTIIAWGAGVALALLGSLLLLGRSLWAAYCFAFSLLTLAATQFYNFATGWPESMNTPTNWIMNVVIWIVAVALLLYAIRMRTRKILR</sequence>
<keyword evidence="1" id="KW-0472">Membrane</keyword>
<feature type="transmembrane region" description="Helical" evidence="1">
    <location>
        <begin position="60"/>
        <end position="83"/>
    </location>
</feature>
<proteinExistence type="predicted"/>
<evidence type="ECO:0000256" key="1">
    <source>
        <dbReference type="SAM" id="Phobius"/>
    </source>
</evidence>